<reference evidence="5 6" key="1">
    <citation type="journal article" date="2022" name="Nat. Plants">
        <title>Genomes of leafy and leafless Platanthera orchids illuminate the evolution of mycoheterotrophy.</title>
        <authorList>
            <person name="Li M.H."/>
            <person name="Liu K.W."/>
            <person name="Li Z."/>
            <person name="Lu H.C."/>
            <person name="Ye Q.L."/>
            <person name="Zhang D."/>
            <person name="Wang J.Y."/>
            <person name="Li Y.F."/>
            <person name="Zhong Z.M."/>
            <person name="Liu X."/>
            <person name="Yu X."/>
            <person name="Liu D.K."/>
            <person name="Tu X.D."/>
            <person name="Liu B."/>
            <person name="Hao Y."/>
            <person name="Liao X.Y."/>
            <person name="Jiang Y.T."/>
            <person name="Sun W.H."/>
            <person name="Chen J."/>
            <person name="Chen Y.Q."/>
            <person name="Ai Y."/>
            <person name="Zhai J.W."/>
            <person name="Wu S.S."/>
            <person name="Zhou Z."/>
            <person name="Hsiao Y.Y."/>
            <person name="Wu W.L."/>
            <person name="Chen Y.Y."/>
            <person name="Lin Y.F."/>
            <person name="Hsu J.L."/>
            <person name="Li C.Y."/>
            <person name="Wang Z.W."/>
            <person name="Zhao X."/>
            <person name="Zhong W.Y."/>
            <person name="Ma X.K."/>
            <person name="Ma L."/>
            <person name="Huang J."/>
            <person name="Chen G.Z."/>
            <person name="Huang M.Z."/>
            <person name="Huang L."/>
            <person name="Peng D.H."/>
            <person name="Luo Y.B."/>
            <person name="Zou S.Q."/>
            <person name="Chen S.P."/>
            <person name="Lan S."/>
            <person name="Tsai W.C."/>
            <person name="Van de Peer Y."/>
            <person name="Liu Z.J."/>
        </authorList>
    </citation>
    <scope>NUCLEOTIDE SEQUENCE [LARGE SCALE GENOMIC DNA]</scope>
    <source>
        <strain evidence="5">Lor288</strain>
    </source>
</reference>
<accession>A0ABR2LKZ7</accession>
<feature type="domain" description="Rad4 beta-hairpin" evidence="4">
    <location>
        <begin position="60"/>
        <end position="131"/>
    </location>
</feature>
<protein>
    <recommendedName>
        <fullName evidence="4">Rad4 beta-hairpin domain-containing protein</fullName>
    </recommendedName>
</protein>
<proteinExistence type="predicted"/>
<comment type="caution">
    <text evidence="5">The sequence shown here is derived from an EMBL/GenBank/DDBJ whole genome shotgun (WGS) entry which is preliminary data.</text>
</comment>
<keyword evidence="3" id="KW-0732">Signal</keyword>
<organism evidence="5 6">
    <name type="scientific">Platanthera guangdongensis</name>
    <dbReference type="NCBI Taxonomy" id="2320717"/>
    <lineage>
        <taxon>Eukaryota</taxon>
        <taxon>Viridiplantae</taxon>
        <taxon>Streptophyta</taxon>
        <taxon>Embryophyta</taxon>
        <taxon>Tracheophyta</taxon>
        <taxon>Spermatophyta</taxon>
        <taxon>Magnoliopsida</taxon>
        <taxon>Liliopsida</taxon>
        <taxon>Asparagales</taxon>
        <taxon>Orchidaceae</taxon>
        <taxon>Orchidoideae</taxon>
        <taxon>Orchideae</taxon>
        <taxon>Orchidinae</taxon>
        <taxon>Platanthera</taxon>
    </lineage>
</organism>
<feature type="chain" id="PRO_5046892711" description="Rad4 beta-hairpin domain-containing protein" evidence="3">
    <location>
        <begin position="32"/>
        <end position="275"/>
    </location>
</feature>
<dbReference type="PANTHER" id="PTHR12135">
    <property type="entry name" value="DNA REPAIR PROTEIN XP-C / RAD4"/>
    <property type="match status" value="1"/>
</dbReference>
<dbReference type="PANTHER" id="PTHR12135:SF0">
    <property type="entry name" value="DNA REPAIR PROTEIN COMPLEMENTING XP-C CELLS"/>
    <property type="match status" value="1"/>
</dbReference>
<gene>
    <name evidence="5" type="ORF">KSP40_PGU003221</name>
</gene>
<dbReference type="Proteomes" id="UP001412067">
    <property type="component" value="Unassembled WGS sequence"/>
</dbReference>
<evidence type="ECO:0000313" key="6">
    <source>
        <dbReference type="Proteomes" id="UP001412067"/>
    </source>
</evidence>
<evidence type="ECO:0000256" key="3">
    <source>
        <dbReference type="SAM" id="SignalP"/>
    </source>
</evidence>
<sequence length="275" mass="30665">MLSNPHPRRAARGFFYCGLLIAALAASLGHCFSPLFDTAVCCSSALVASVCRSCSRPLLNEYGRVDVWSEKCLPPGTVHLRLPRLVPVARRLGIDFANAMVGFEFRNGRSYPVHEGIVVCTEFRDAIMEAYAEEEEMREAEERRKNETDALSRWFQLLSSIVTRQRLENSYAGSSAVNSSCDPPSNPCGHRDGSRSFRAEVLGGDKVEVNRPPSRDHEHVFSWESRSSDEDGTVRTKRCTCGFSVQVEELRPVLVLIRLDAVTRMHQTQIAGVDS</sequence>
<feature type="signal peptide" evidence="3">
    <location>
        <begin position="1"/>
        <end position="31"/>
    </location>
</feature>
<dbReference type="SMART" id="SM01032">
    <property type="entry name" value="BHD_3"/>
    <property type="match status" value="1"/>
</dbReference>
<dbReference type="InterPro" id="IPR004583">
    <property type="entry name" value="DNA_repair_Rad4"/>
</dbReference>
<keyword evidence="6" id="KW-1185">Reference proteome</keyword>
<evidence type="ECO:0000259" key="4">
    <source>
        <dbReference type="SMART" id="SM01032"/>
    </source>
</evidence>
<feature type="region of interest" description="Disordered" evidence="2">
    <location>
        <begin position="174"/>
        <end position="195"/>
    </location>
</feature>
<feature type="compositionally biased region" description="Polar residues" evidence="2">
    <location>
        <begin position="174"/>
        <end position="183"/>
    </location>
</feature>
<dbReference type="InterPro" id="IPR018328">
    <property type="entry name" value="Rad4_beta-hairpin_dom3"/>
</dbReference>
<feature type="coiled-coil region" evidence="1">
    <location>
        <begin position="123"/>
        <end position="151"/>
    </location>
</feature>
<evidence type="ECO:0000256" key="1">
    <source>
        <dbReference type="SAM" id="Coils"/>
    </source>
</evidence>
<evidence type="ECO:0000313" key="5">
    <source>
        <dbReference type="EMBL" id="KAK8943487.1"/>
    </source>
</evidence>
<dbReference type="Pfam" id="PF10405">
    <property type="entry name" value="BHD_3"/>
    <property type="match status" value="1"/>
</dbReference>
<keyword evidence="1" id="KW-0175">Coiled coil</keyword>
<dbReference type="InterPro" id="IPR042488">
    <property type="entry name" value="Rad4_BHD3_sf"/>
</dbReference>
<dbReference type="EMBL" id="JBBWWR010000018">
    <property type="protein sequence ID" value="KAK8943487.1"/>
    <property type="molecule type" value="Genomic_DNA"/>
</dbReference>
<name>A0ABR2LKZ7_9ASPA</name>
<evidence type="ECO:0000256" key="2">
    <source>
        <dbReference type="SAM" id="MobiDB-lite"/>
    </source>
</evidence>
<dbReference type="Gene3D" id="3.30.70.2460">
    <property type="entry name" value="Rad4, beta-hairpin domain BHD3"/>
    <property type="match status" value="1"/>
</dbReference>